<feature type="transmembrane region" description="Helical" evidence="7">
    <location>
        <begin position="220"/>
        <end position="243"/>
    </location>
</feature>
<feature type="transmembrane region" description="Helical" evidence="7">
    <location>
        <begin position="90"/>
        <end position="111"/>
    </location>
</feature>
<comment type="similarity">
    <text evidence="7">Belongs to the binding-protein-dependent transport system permease family.</text>
</comment>
<comment type="subcellular location">
    <subcellularLocation>
        <location evidence="1 7">Cell membrane</location>
        <topology evidence="1 7">Multi-pass membrane protein</topology>
    </subcellularLocation>
</comment>
<keyword evidence="5 7" id="KW-1133">Transmembrane helix</keyword>
<evidence type="ECO:0000256" key="5">
    <source>
        <dbReference type="ARBA" id="ARBA00022989"/>
    </source>
</evidence>
<evidence type="ECO:0000256" key="4">
    <source>
        <dbReference type="ARBA" id="ARBA00022692"/>
    </source>
</evidence>
<dbReference type="Pfam" id="PF00528">
    <property type="entry name" value="BPD_transp_1"/>
    <property type="match status" value="1"/>
</dbReference>
<keyword evidence="4 7" id="KW-0812">Transmembrane</keyword>
<evidence type="ECO:0000256" key="1">
    <source>
        <dbReference type="ARBA" id="ARBA00004651"/>
    </source>
</evidence>
<dbReference type="EMBL" id="CYYV01000004">
    <property type="protein sequence ID" value="CUN92269.1"/>
    <property type="molecule type" value="Genomic_DNA"/>
</dbReference>
<dbReference type="GO" id="GO:0005886">
    <property type="term" value="C:plasma membrane"/>
    <property type="evidence" value="ECO:0007669"/>
    <property type="project" value="UniProtKB-SubCell"/>
</dbReference>
<dbReference type="Proteomes" id="UP000095706">
    <property type="component" value="Unassembled WGS sequence"/>
</dbReference>
<dbReference type="SUPFAM" id="SSF161098">
    <property type="entry name" value="MetI-like"/>
    <property type="match status" value="1"/>
</dbReference>
<dbReference type="CDD" id="cd06261">
    <property type="entry name" value="TM_PBP2"/>
    <property type="match status" value="1"/>
</dbReference>
<feature type="transmembrane region" description="Helical" evidence="7">
    <location>
        <begin position="132"/>
        <end position="156"/>
    </location>
</feature>
<evidence type="ECO:0000259" key="8">
    <source>
        <dbReference type="PROSITE" id="PS50928"/>
    </source>
</evidence>
<dbReference type="InterPro" id="IPR050809">
    <property type="entry name" value="UgpAE/MalFG_permease"/>
</dbReference>
<gene>
    <name evidence="9" type="primary">ugpA_4</name>
    <name evidence="9" type="ORF">ERS852406_00919</name>
</gene>
<dbReference type="Gene3D" id="1.10.3720.10">
    <property type="entry name" value="MetI-like"/>
    <property type="match status" value="1"/>
</dbReference>
<dbReference type="RefSeq" id="WP_055226695.1">
    <property type="nucleotide sequence ID" value="NZ_CYYV01000004.1"/>
</dbReference>
<dbReference type="InterPro" id="IPR035906">
    <property type="entry name" value="MetI-like_sf"/>
</dbReference>
<keyword evidence="3" id="KW-1003">Cell membrane</keyword>
<name>A0A174AWH0_9FIRM</name>
<evidence type="ECO:0000256" key="6">
    <source>
        <dbReference type="ARBA" id="ARBA00023136"/>
    </source>
</evidence>
<evidence type="ECO:0000256" key="3">
    <source>
        <dbReference type="ARBA" id="ARBA00022475"/>
    </source>
</evidence>
<evidence type="ECO:0000313" key="10">
    <source>
        <dbReference type="Proteomes" id="UP000095706"/>
    </source>
</evidence>
<accession>A0A174AWH0</accession>
<proteinExistence type="inferred from homology"/>
<feature type="transmembrane region" description="Helical" evidence="7">
    <location>
        <begin position="20"/>
        <end position="42"/>
    </location>
</feature>
<keyword evidence="6 7" id="KW-0472">Membrane</keyword>
<dbReference type="GO" id="GO:0055085">
    <property type="term" value="P:transmembrane transport"/>
    <property type="evidence" value="ECO:0007669"/>
    <property type="project" value="InterPro"/>
</dbReference>
<dbReference type="PROSITE" id="PS50928">
    <property type="entry name" value="ABC_TM1"/>
    <property type="match status" value="1"/>
</dbReference>
<dbReference type="AlphaFoldDB" id="A0A174AWH0"/>
<dbReference type="PANTHER" id="PTHR43227:SF11">
    <property type="entry name" value="BLL4140 PROTEIN"/>
    <property type="match status" value="1"/>
</dbReference>
<reference evidence="9 10" key="1">
    <citation type="submission" date="2015-09" db="EMBL/GenBank/DDBJ databases">
        <authorList>
            <consortium name="Pathogen Informatics"/>
        </authorList>
    </citation>
    <scope>NUCLEOTIDE SEQUENCE [LARGE SCALE GENOMIC DNA]</scope>
    <source>
        <strain evidence="9 10">2789STDY5608849</strain>
    </source>
</reference>
<feature type="domain" description="ABC transmembrane type-1" evidence="8">
    <location>
        <begin position="86"/>
        <end position="300"/>
    </location>
</feature>
<evidence type="ECO:0000313" key="9">
    <source>
        <dbReference type="EMBL" id="CUN92269.1"/>
    </source>
</evidence>
<dbReference type="InterPro" id="IPR000515">
    <property type="entry name" value="MetI-like"/>
</dbReference>
<feature type="transmembrane region" description="Helical" evidence="7">
    <location>
        <begin position="176"/>
        <end position="200"/>
    </location>
</feature>
<protein>
    <submittedName>
        <fullName evidence="9">sn-glycerol-3-phosphate transport system permease protein ugpA</fullName>
    </submittedName>
</protein>
<organism evidence="9 10">
    <name type="scientific">Fusicatenibacter saccharivorans</name>
    <dbReference type="NCBI Taxonomy" id="1150298"/>
    <lineage>
        <taxon>Bacteria</taxon>
        <taxon>Bacillati</taxon>
        <taxon>Bacillota</taxon>
        <taxon>Clostridia</taxon>
        <taxon>Lachnospirales</taxon>
        <taxon>Lachnospiraceae</taxon>
        <taxon>Fusicatenibacter</taxon>
    </lineage>
</organism>
<feature type="transmembrane region" description="Helical" evidence="7">
    <location>
        <begin position="279"/>
        <end position="304"/>
    </location>
</feature>
<dbReference type="PANTHER" id="PTHR43227">
    <property type="entry name" value="BLL4140 PROTEIN"/>
    <property type="match status" value="1"/>
</dbReference>
<evidence type="ECO:0000256" key="2">
    <source>
        <dbReference type="ARBA" id="ARBA00022448"/>
    </source>
</evidence>
<keyword evidence="2 7" id="KW-0813">Transport</keyword>
<sequence length="313" mass="34766">MKKKTSSPKTAESGKLKKALSCWQLYILLIPALIWLIVFAYYPMYGLIIAFKDFKGRIGIMGSPWADPIFKYFEMFFSTSIAMTAIKNTIIISLESLIIGFPIPVIFALLLNQVQRSGPRRIIQTISYAPYFMSNVVVVSLISVLFSANGLVNHAVMGAGGKAIMFTSLPEYFRKLFIGSNIWQTMGFNAIIFIAALTAISPEYYEAATMDGASRFQKILYIDLPLIMPTIILMLILQVGNIMNVGYEKAYLMQNGTNTTVSEIISTYVYKVGLQTAQYSFATAVGLFNSVVNFIILVITNAVAKKTSDISIF</sequence>
<evidence type="ECO:0000256" key="7">
    <source>
        <dbReference type="RuleBase" id="RU363032"/>
    </source>
</evidence>